<keyword evidence="4 7" id="KW-0812">Transmembrane</keyword>
<comment type="caution">
    <text evidence="10">The sequence shown here is derived from an EMBL/GenBank/DDBJ whole genome shotgun (WGS) entry which is preliminary data.</text>
</comment>
<keyword evidence="11" id="KW-1185">Reference proteome</keyword>
<comment type="subcellular location">
    <subcellularLocation>
        <location evidence="1">Cell membrane</location>
        <topology evidence="1">Multi-pass membrane protein</topology>
    </subcellularLocation>
</comment>
<dbReference type="RefSeq" id="WP_169528422.1">
    <property type="nucleotide sequence ID" value="NZ_JAAMPU010000108.1"/>
</dbReference>
<proteinExistence type="inferred from homology"/>
<dbReference type="Gene3D" id="3.30.70.100">
    <property type="match status" value="1"/>
</dbReference>
<keyword evidence="6 7" id="KW-0472">Membrane</keyword>
<organism evidence="10 11">
    <name type="scientific">Flavobacterium silvaticum</name>
    <dbReference type="NCBI Taxonomy" id="1852020"/>
    <lineage>
        <taxon>Bacteria</taxon>
        <taxon>Pseudomonadati</taxon>
        <taxon>Bacteroidota</taxon>
        <taxon>Flavobacteriia</taxon>
        <taxon>Flavobacteriales</taxon>
        <taxon>Flavobacteriaceae</taxon>
        <taxon>Flavobacterium</taxon>
    </lineage>
</organism>
<feature type="transmembrane region" description="Helical" evidence="7">
    <location>
        <begin position="62"/>
        <end position="81"/>
    </location>
</feature>
<feature type="transmembrane region" description="Helical" evidence="7">
    <location>
        <begin position="87"/>
        <end position="106"/>
    </location>
</feature>
<evidence type="ECO:0000256" key="7">
    <source>
        <dbReference type="SAM" id="Phobius"/>
    </source>
</evidence>
<dbReference type="SUPFAM" id="SSF82689">
    <property type="entry name" value="Mechanosensitive channel protein MscS (YggB), C-terminal domain"/>
    <property type="match status" value="1"/>
</dbReference>
<dbReference type="InterPro" id="IPR052702">
    <property type="entry name" value="MscS-like_channel"/>
</dbReference>
<dbReference type="Pfam" id="PF00924">
    <property type="entry name" value="MS_channel_2nd"/>
    <property type="match status" value="1"/>
</dbReference>
<evidence type="ECO:0000259" key="9">
    <source>
        <dbReference type="Pfam" id="PF21082"/>
    </source>
</evidence>
<dbReference type="InterPro" id="IPR011066">
    <property type="entry name" value="MscS_channel_C_sf"/>
</dbReference>
<dbReference type="AlphaFoldDB" id="A0A972JGR9"/>
<evidence type="ECO:0000256" key="1">
    <source>
        <dbReference type="ARBA" id="ARBA00004651"/>
    </source>
</evidence>
<dbReference type="Proteomes" id="UP000712080">
    <property type="component" value="Unassembled WGS sequence"/>
</dbReference>
<dbReference type="InterPro" id="IPR011014">
    <property type="entry name" value="MscS_channel_TM-2"/>
</dbReference>
<dbReference type="EMBL" id="JAAMPU010000108">
    <property type="protein sequence ID" value="NMH29324.1"/>
    <property type="molecule type" value="Genomic_DNA"/>
</dbReference>
<evidence type="ECO:0000256" key="2">
    <source>
        <dbReference type="ARBA" id="ARBA00008017"/>
    </source>
</evidence>
<evidence type="ECO:0000256" key="4">
    <source>
        <dbReference type="ARBA" id="ARBA00022692"/>
    </source>
</evidence>
<dbReference type="Pfam" id="PF21082">
    <property type="entry name" value="MS_channel_3rd"/>
    <property type="match status" value="1"/>
</dbReference>
<evidence type="ECO:0000313" key="10">
    <source>
        <dbReference type="EMBL" id="NMH29324.1"/>
    </source>
</evidence>
<feature type="domain" description="Mechanosensitive ion channel MscS C-terminal" evidence="9">
    <location>
        <begin position="183"/>
        <end position="264"/>
    </location>
</feature>
<dbReference type="GO" id="GO:0005886">
    <property type="term" value="C:plasma membrane"/>
    <property type="evidence" value="ECO:0007669"/>
    <property type="project" value="UniProtKB-SubCell"/>
</dbReference>
<dbReference type="SUPFAM" id="SSF50182">
    <property type="entry name" value="Sm-like ribonucleoproteins"/>
    <property type="match status" value="1"/>
</dbReference>
<dbReference type="InterPro" id="IPR049278">
    <property type="entry name" value="MS_channel_C"/>
</dbReference>
<dbReference type="GO" id="GO:0008381">
    <property type="term" value="F:mechanosensitive monoatomic ion channel activity"/>
    <property type="evidence" value="ECO:0007669"/>
    <property type="project" value="UniProtKB-ARBA"/>
</dbReference>
<comment type="similarity">
    <text evidence="2">Belongs to the MscS (TC 1.A.23) family.</text>
</comment>
<dbReference type="InterPro" id="IPR006685">
    <property type="entry name" value="MscS_channel_2nd"/>
</dbReference>
<dbReference type="InterPro" id="IPR023408">
    <property type="entry name" value="MscS_beta-dom_sf"/>
</dbReference>
<dbReference type="PANTHER" id="PTHR30347">
    <property type="entry name" value="POTASSIUM CHANNEL RELATED"/>
    <property type="match status" value="1"/>
</dbReference>
<dbReference type="Gene3D" id="1.10.287.1260">
    <property type="match status" value="1"/>
</dbReference>
<protein>
    <submittedName>
        <fullName evidence="10">Mechanosensitive ion channel</fullName>
    </submittedName>
</protein>
<dbReference type="PANTHER" id="PTHR30347:SF1">
    <property type="entry name" value="MECHANOSENSITIVE CHANNEL MSCK"/>
    <property type="match status" value="1"/>
</dbReference>
<dbReference type="Gene3D" id="2.30.30.60">
    <property type="match status" value="1"/>
</dbReference>
<evidence type="ECO:0000313" key="11">
    <source>
        <dbReference type="Proteomes" id="UP000712080"/>
    </source>
</evidence>
<keyword evidence="3" id="KW-1003">Cell membrane</keyword>
<evidence type="ECO:0000256" key="5">
    <source>
        <dbReference type="ARBA" id="ARBA00022989"/>
    </source>
</evidence>
<feature type="domain" description="Mechanosensitive ion channel MscS" evidence="8">
    <location>
        <begin position="109"/>
        <end position="174"/>
    </location>
</feature>
<evidence type="ECO:0000259" key="8">
    <source>
        <dbReference type="Pfam" id="PF00924"/>
    </source>
</evidence>
<name>A0A972JGR9_9FLAO</name>
<dbReference type="SUPFAM" id="SSF82861">
    <property type="entry name" value="Mechanosensitive channel protein MscS (YggB), transmembrane region"/>
    <property type="match status" value="1"/>
</dbReference>
<keyword evidence="5 7" id="KW-1133">Transmembrane helix</keyword>
<gene>
    <name evidence="10" type="ORF">G6047_14895</name>
</gene>
<reference evidence="10" key="1">
    <citation type="submission" date="2020-02" db="EMBL/GenBank/DDBJ databases">
        <title>Flavobacterium sp. genome.</title>
        <authorList>
            <person name="Jung H.S."/>
            <person name="Baek J.H."/>
            <person name="Jeon C.O."/>
        </authorList>
    </citation>
    <scope>NUCLEOTIDE SEQUENCE</scope>
    <source>
        <strain evidence="10">SE-s28</strain>
    </source>
</reference>
<evidence type="ECO:0000256" key="6">
    <source>
        <dbReference type="ARBA" id="ARBA00023136"/>
    </source>
</evidence>
<accession>A0A972JGR9</accession>
<feature type="transmembrane region" description="Helical" evidence="7">
    <location>
        <begin position="21"/>
        <end position="42"/>
    </location>
</feature>
<sequence>MDFFEQIKDFLGSNMIRTKDIHFTFGALIALIAAFIGTTFFLRYLRKFITKKIPQGSKSRFISLFQFLQYLIYILVIFFTLDISGVNIGVFLTASAAIFIGLGFALQQLFQDLIAGVMIIIDQSLSVGDIIEQDGKICRVEEISLRSTKAITKNDRVMIIPNHKFMNDILFNWTQNGSLVRENIDVGVAYGSDTALVKKVLLEAVQTHPKVVKENASVSFTDFAESTLRFSVFFFVTDVFEGQSIKSDLRFVIDDMFRKNNISMAFPQRDIHIIQQ</sequence>
<evidence type="ECO:0000256" key="3">
    <source>
        <dbReference type="ARBA" id="ARBA00022475"/>
    </source>
</evidence>
<dbReference type="InterPro" id="IPR010920">
    <property type="entry name" value="LSM_dom_sf"/>
</dbReference>